<dbReference type="Pfam" id="PF01471">
    <property type="entry name" value="PG_binding_1"/>
    <property type="match status" value="1"/>
</dbReference>
<dbReference type="InterPro" id="IPR036366">
    <property type="entry name" value="PGBDSf"/>
</dbReference>
<dbReference type="Proteomes" id="UP000077603">
    <property type="component" value="Chromosome"/>
</dbReference>
<feature type="region of interest" description="Disordered" evidence="1">
    <location>
        <begin position="24"/>
        <end position="51"/>
    </location>
</feature>
<feature type="signal peptide" evidence="2">
    <location>
        <begin position="1"/>
        <end position="17"/>
    </location>
</feature>
<gene>
    <name evidence="5" type="ORF">DA69_08680</name>
</gene>
<evidence type="ECO:0000313" key="5">
    <source>
        <dbReference type="EMBL" id="ANF54808.1"/>
    </source>
</evidence>
<feature type="chain" id="PRO_5008004336" evidence="2">
    <location>
        <begin position="18"/>
        <end position="428"/>
    </location>
</feature>
<dbReference type="EMBL" id="CP015614">
    <property type="protein sequence ID" value="ANF54808.1"/>
    <property type="molecule type" value="Genomic_DNA"/>
</dbReference>
<evidence type="ECO:0000313" key="6">
    <source>
        <dbReference type="Proteomes" id="UP000077603"/>
    </source>
</evidence>
<dbReference type="GO" id="GO:0009253">
    <property type="term" value="P:peptidoglycan catabolic process"/>
    <property type="evidence" value="ECO:0007669"/>
    <property type="project" value="TreeGrafter"/>
</dbReference>
<dbReference type="KEGG" id="bne:DA69_08680"/>
<dbReference type="PANTHER" id="PTHR30163:SF8">
    <property type="entry name" value="LYTIC MUREIN TRANSGLYCOSYLASE"/>
    <property type="match status" value="1"/>
</dbReference>
<dbReference type="Gene3D" id="1.10.101.10">
    <property type="entry name" value="PGBD-like superfamily/PGBD"/>
    <property type="match status" value="1"/>
</dbReference>
<organism evidence="5 6">
    <name type="scientific">Brevundimonas naejangsanensis</name>
    <dbReference type="NCBI Taxonomy" id="588932"/>
    <lineage>
        <taxon>Bacteria</taxon>
        <taxon>Pseudomonadati</taxon>
        <taxon>Pseudomonadota</taxon>
        <taxon>Alphaproteobacteria</taxon>
        <taxon>Caulobacterales</taxon>
        <taxon>Caulobacteraceae</taxon>
        <taxon>Brevundimonas</taxon>
    </lineage>
</organism>
<dbReference type="NCBIfam" id="TIGR02283">
    <property type="entry name" value="MltB_2"/>
    <property type="match status" value="1"/>
</dbReference>
<dbReference type="InterPro" id="IPR002477">
    <property type="entry name" value="Peptidoglycan-bd-like"/>
</dbReference>
<dbReference type="Pfam" id="PF13406">
    <property type="entry name" value="SLT_2"/>
    <property type="match status" value="1"/>
</dbReference>
<dbReference type="InterPro" id="IPR011970">
    <property type="entry name" value="MltB_2"/>
</dbReference>
<dbReference type="GO" id="GO:0008933">
    <property type="term" value="F:peptidoglycan lytic transglycosylase activity"/>
    <property type="evidence" value="ECO:0007669"/>
    <property type="project" value="TreeGrafter"/>
</dbReference>
<dbReference type="SUPFAM" id="SSF47090">
    <property type="entry name" value="PGBD-like"/>
    <property type="match status" value="1"/>
</dbReference>
<feature type="domain" description="Transglycosylase SLT" evidence="4">
    <location>
        <begin position="61"/>
        <end position="348"/>
    </location>
</feature>
<evidence type="ECO:0000256" key="1">
    <source>
        <dbReference type="SAM" id="MobiDB-lite"/>
    </source>
</evidence>
<reference evidence="5 6" key="1">
    <citation type="journal article" date="2014" name="Genome Announc.">
        <title>Genome Sequence of a Promising Hydrogen-Producing Facultative Anaerobic Bacterium, Brevundimonas naejangsanensis Strain B1.</title>
        <authorList>
            <person name="Su H."/>
            <person name="Zhang T."/>
            <person name="Bao M."/>
            <person name="Jiang Y."/>
            <person name="Wang Y."/>
            <person name="Tan T."/>
        </authorList>
    </citation>
    <scope>NUCLEOTIDE SEQUENCE [LARGE SCALE GENOMIC DNA]</scope>
    <source>
        <strain evidence="5 6">B1</strain>
    </source>
</reference>
<dbReference type="InterPro" id="IPR036365">
    <property type="entry name" value="PGBD-like_sf"/>
</dbReference>
<proteinExistence type="predicted"/>
<dbReference type="InterPro" id="IPR023346">
    <property type="entry name" value="Lysozyme-like_dom_sf"/>
</dbReference>
<keyword evidence="6" id="KW-1185">Reference proteome</keyword>
<dbReference type="InterPro" id="IPR043426">
    <property type="entry name" value="MltB-like"/>
</dbReference>
<dbReference type="RefSeq" id="WP_025978331.1">
    <property type="nucleotide sequence ID" value="NZ_CP015614.1"/>
</dbReference>
<evidence type="ECO:0000256" key="2">
    <source>
        <dbReference type="SAM" id="SignalP"/>
    </source>
</evidence>
<keyword evidence="2" id="KW-0732">Signal</keyword>
<dbReference type="InterPro" id="IPR031304">
    <property type="entry name" value="SLT_2"/>
</dbReference>
<feature type="domain" description="Peptidoglycan binding-like" evidence="3">
    <location>
        <begin position="369"/>
        <end position="417"/>
    </location>
</feature>
<dbReference type="STRING" id="588932.DA69_08680"/>
<dbReference type="Gene3D" id="1.10.8.350">
    <property type="entry name" value="Bacterial muramidase"/>
    <property type="match status" value="1"/>
</dbReference>
<dbReference type="OrthoDB" id="9808544at2"/>
<dbReference type="eggNOG" id="COG3409">
    <property type="taxonomic scope" value="Bacteria"/>
</dbReference>
<dbReference type="PANTHER" id="PTHR30163">
    <property type="entry name" value="MEMBRANE-BOUND LYTIC MUREIN TRANSGLYCOSYLASE B"/>
    <property type="match status" value="1"/>
</dbReference>
<evidence type="ECO:0000259" key="3">
    <source>
        <dbReference type="Pfam" id="PF01471"/>
    </source>
</evidence>
<dbReference type="SUPFAM" id="SSF53955">
    <property type="entry name" value="Lysozyme-like"/>
    <property type="match status" value="1"/>
</dbReference>
<feature type="compositionally biased region" description="Pro residues" evidence="1">
    <location>
        <begin position="24"/>
        <end position="48"/>
    </location>
</feature>
<accession>A0A172Y6H7</accession>
<protein>
    <submittedName>
        <fullName evidence="5">Lytic murein transglycosylase</fullName>
    </submittedName>
</protein>
<dbReference type="AlphaFoldDB" id="A0A172Y6H7"/>
<dbReference type="eggNOG" id="COG2951">
    <property type="taxonomic scope" value="Bacteria"/>
</dbReference>
<dbReference type="Gene3D" id="1.10.530.10">
    <property type="match status" value="1"/>
</dbReference>
<sequence length="428" mass="46507">MRIAYRLVLLGSVAACAPMVPMPPQPQPAPPPVVEPAPATPAPTPPPAQTDLSEAYDHASFDAWKQSFLERHGGAHKWEYARELEGVTPNPSVVRLDRNQPEFSRPAGVYIQNATTPARIAMARQRVDRVPWEVTQKYGVPTEILLGIWAQESAFGQVQGDFDVIRSLATLAYDGRRRDWAEEQLKHALDIVVSGKRDRAGLKGSWAGAMGQTQFMPDNYLKLGVDQNGDGKVDIWGSDADALASAANLLAQAGWKRGQGWAYEVTLPSNFDYSQAEGPKHPWSYWVARGVRLADGASPNSAEAAEGAAILLPQGAKGPTFLALPNHYVIRRYNNSVSYALAIGMIADGVAGKPPLKASWPNDGPLTRDQRIGAQQALTRMGFDTQGVDGVIGSNTRAALRRWQQANGRTADGYLTDVLADELIRKAR</sequence>
<evidence type="ECO:0000259" key="4">
    <source>
        <dbReference type="Pfam" id="PF13406"/>
    </source>
</evidence>
<name>A0A172Y6H7_9CAUL</name>